<name>A0ABM4T4A3_BOSIN</name>
<dbReference type="Proteomes" id="UP001652663">
    <property type="component" value="Chromosome 11"/>
</dbReference>
<keyword evidence="6" id="KW-1185">Reference proteome</keyword>
<dbReference type="InterPro" id="IPR027417">
    <property type="entry name" value="P-loop_NTPase"/>
</dbReference>
<protein>
    <recommendedName>
        <fullName evidence="4">Sulfotransferase</fullName>
        <ecNumber evidence="4">2.8.2.-</ecNumber>
    </recommendedName>
</protein>
<dbReference type="Pfam" id="PF00685">
    <property type="entry name" value="Sulfotransfer_1"/>
    <property type="match status" value="1"/>
</dbReference>
<evidence type="ECO:0000313" key="6">
    <source>
        <dbReference type="Proteomes" id="UP001652663"/>
    </source>
</evidence>
<dbReference type="SUPFAM" id="SSF52540">
    <property type="entry name" value="P-loop containing nucleoside triphosphate hydrolases"/>
    <property type="match status" value="1"/>
</dbReference>
<dbReference type="RefSeq" id="XP_070654863.1">
    <property type="nucleotide sequence ID" value="XM_070798762.1"/>
</dbReference>
<dbReference type="InterPro" id="IPR000863">
    <property type="entry name" value="Sulfotransferase_dom"/>
</dbReference>
<dbReference type="PANTHER" id="PTHR11783">
    <property type="entry name" value="SULFOTRANSFERASE SULT"/>
    <property type="match status" value="1"/>
</dbReference>
<comment type="similarity">
    <text evidence="1 4">Belongs to the sulfotransferase 1 family.</text>
</comment>
<evidence type="ECO:0000256" key="4">
    <source>
        <dbReference type="RuleBase" id="RU361155"/>
    </source>
</evidence>
<organism evidence="6 7">
    <name type="scientific">Bos indicus</name>
    <name type="common">Zebu</name>
    <dbReference type="NCBI Taxonomy" id="9915"/>
    <lineage>
        <taxon>Eukaryota</taxon>
        <taxon>Metazoa</taxon>
        <taxon>Chordata</taxon>
        <taxon>Craniata</taxon>
        <taxon>Vertebrata</taxon>
        <taxon>Euteleostomi</taxon>
        <taxon>Mammalia</taxon>
        <taxon>Eutheria</taxon>
        <taxon>Laurasiatheria</taxon>
        <taxon>Artiodactyla</taxon>
        <taxon>Ruminantia</taxon>
        <taxon>Pecora</taxon>
        <taxon>Bovidae</taxon>
        <taxon>Bovinae</taxon>
        <taxon>Bos</taxon>
    </lineage>
</organism>
<accession>A0ABM4T4A3</accession>
<dbReference type="EC" id="2.8.2.-" evidence="4"/>
<evidence type="ECO:0000259" key="5">
    <source>
        <dbReference type="Pfam" id="PF00685"/>
    </source>
</evidence>
<evidence type="ECO:0000256" key="2">
    <source>
        <dbReference type="ARBA" id="ARBA00022679"/>
    </source>
</evidence>
<reference evidence="7" key="1">
    <citation type="submission" date="2025-08" db="UniProtKB">
        <authorList>
            <consortium name="RefSeq"/>
        </authorList>
    </citation>
    <scope>IDENTIFICATION</scope>
    <source>
        <tissue evidence="7">Blood</tissue>
    </source>
</reference>
<gene>
    <name evidence="7" type="primary">LOC109566116</name>
</gene>
<feature type="domain" description="Sulfotransferase" evidence="5">
    <location>
        <begin position="46"/>
        <end position="247"/>
    </location>
</feature>
<comment type="catalytic activity">
    <reaction evidence="3">
        <text>4-ethylphenol + 3'-phosphoadenylyl sulfate = 4-ethylphenyl sulfate + adenosine 3',5'-bisphosphate + H(+)</text>
        <dbReference type="Rhea" id="RHEA:70607"/>
        <dbReference type="ChEBI" id="CHEBI:15378"/>
        <dbReference type="ChEBI" id="CHEBI:49584"/>
        <dbReference type="ChEBI" id="CHEBI:58339"/>
        <dbReference type="ChEBI" id="CHEBI:58343"/>
        <dbReference type="ChEBI" id="CHEBI:133681"/>
    </reaction>
    <physiologicalReaction direction="left-to-right" evidence="3">
        <dbReference type="Rhea" id="RHEA:70608"/>
    </physiologicalReaction>
</comment>
<proteinExistence type="inferred from homology"/>
<evidence type="ECO:0000256" key="1">
    <source>
        <dbReference type="ARBA" id="ARBA00005771"/>
    </source>
</evidence>
<keyword evidence="2 4" id="KW-0808">Transferase</keyword>
<evidence type="ECO:0000256" key="3">
    <source>
        <dbReference type="ARBA" id="ARBA00048219"/>
    </source>
</evidence>
<sequence length="256" mass="30192">MEALKSESMSRVAVDYVEGILQPKPTCDTWDQIWSFQARPDDLLISTYPKAGLEQANAMASPRMLKTHLPFHLLPPSFLEENCKMIYVARNPKDNMVSYYHFHRMNRNLPAPGTWEEYFESFLAGKVCWGSWYDHVKGWWQAKDQHRILYLFYEDMKENPKHEIQKLAEFIGKSLDDKVLDKIVDHTSFSVMKQNPMANYTSIPNEYMNQLISPFMRKGVIGDWKNHFTVAQNERFDDDYRKNMADTTLTLHFRFS</sequence>
<dbReference type="Gene3D" id="3.40.50.300">
    <property type="entry name" value="P-loop containing nucleotide triphosphate hydrolases"/>
    <property type="match status" value="1"/>
</dbReference>
<evidence type="ECO:0000313" key="7">
    <source>
        <dbReference type="RefSeq" id="XP_070654863.1"/>
    </source>
</evidence>
<dbReference type="GeneID" id="109566116"/>